<dbReference type="OrthoDB" id="227596at2"/>
<keyword evidence="3" id="KW-0597">Phosphoprotein</keyword>
<comment type="caution">
    <text evidence="13">The sequence shown here is derived from an EMBL/GenBank/DDBJ whole genome shotgun (WGS) entry which is preliminary data.</text>
</comment>
<name>W4N9M2_9BIFI</name>
<dbReference type="CDD" id="cd16917">
    <property type="entry name" value="HATPase_UhpB-NarQ-NarX-like"/>
    <property type="match status" value="1"/>
</dbReference>
<dbReference type="Pfam" id="PF02518">
    <property type="entry name" value="HATPase_c"/>
    <property type="match status" value="1"/>
</dbReference>
<dbReference type="GeneID" id="97501544"/>
<dbReference type="PANTHER" id="PTHR24421">
    <property type="entry name" value="NITRATE/NITRITE SENSOR PROTEIN NARX-RELATED"/>
    <property type="match status" value="1"/>
</dbReference>
<feature type="transmembrane region" description="Helical" evidence="11">
    <location>
        <begin position="533"/>
        <end position="558"/>
    </location>
</feature>
<dbReference type="Pfam" id="PF23539">
    <property type="entry name" value="DUF7134"/>
    <property type="match status" value="2"/>
</dbReference>
<evidence type="ECO:0000256" key="8">
    <source>
        <dbReference type="ARBA" id="ARBA00023012"/>
    </source>
</evidence>
<evidence type="ECO:0000256" key="10">
    <source>
        <dbReference type="SAM" id="MobiDB-lite"/>
    </source>
</evidence>
<dbReference type="Pfam" id="PF07730">
    <property type="entry name" value="HisKA_3"/>
    <property type="match status" value="1"/>
</dbReference>
<evidence type="ECO:0000256" key="2">
    <source>
        <dbReference type="ARBA" id="ARBA00012438"/>
    </source>
</evidence>
<evidence type="ECO:0000256" key="1">
    <source>
        <dbReference type="ARBA" id="ARBA00000085"/>
    </source>
</evidence>
<dbReference type="InterPro" id="IPR050482">
    <property type="entry name" value="Sensor_HK_TwoCompSys"/>
</dbReference>
<evidence type="ECO:0000259" key="12">
    <source>
        <dbReference type="SMART" id="SM00387"/>
    </source>
</evidence>
<evidence type="ECO:0000256" key="5">
    <source>
        <dbReference type="ARBA" id="ARBA00022741"/>
    </source>
</evidence>
<dbReference type="SUPFAM" id="SSF55874">
    <property type="entry name" value="ATPase domain of HSP90 chaperone/DNA topoisomerase II/histidine kinase"/>
    <property type="match status" value="1"/>
</dbReference>
<dbReference type="EC" id="2.7.13.3" evidence="2"/>
<feature type="transmembrane region" description="Helical" evidence="11">
    <location>
        <begin position="180"/>
        <end position="204"/>
    </location>
</feature>
<keyword evidence="9" id="KW-0175">Coiled coil</keyword>
<keyword evidence="7" id="KW-0067">ATP-binding</keyword>
<feature type="transmembrane region" description="Helical" evidence="11">
    <location>
        <begin position="587"/>
        <end position="608"/>
    </location>
</feature>
<dbReference type="PATRIC" id="fig|1435051.3.peg.2055"/>
<keyword evidence="6 13" id="KW-0418">Kinase</keyword>
<dbReference type="GO" id="GO:0046983">
    <property type="term" value="F:protein dimerization activity"/>
    <property type="evidence" value="ECO:0007669"/>
    <property type="project" value="InterPro"/>
</dbReference>
<dbReference type="EMBL" id="AZMV01000007">
    <property type="protein sequence ID" value="ETY71196.1"/>
    <property type="molecule type" value="Genomic_DNA"/>
</dbReference>
<feature type="transmembrane region" description="Helical" evidence="11">
    <location>
        <begin position="21"/>
        <end position="39"/>
    </location>
</feature>
<dbReference type="STRING" id="1435051.BMOU_2065"/>
<keyword evidence="14" id="KW-1185">Reference proteome</keyword>
<feature type="transmembrane region" description="Helical" evidence="11">
    <location>
        <begin position="628"/>
        <end position="645"/>
    </location>
</feature>
<feature type="transmembrane region" description="Helical" evidence="11">
    <location>
        <begin position="72"/>
        <end position="105"/>
    </location>
</feature>
<feature type="region of interest" description="Disordered" evidence="10">
    <location>
        <begin position="442"/>
        <end position="483"/>
    </location>
</feature>
<feature type="coiled-coil region" evidence="9">
    <location>
        <begin position="218"/>
        <end position="245"/>
    </location>
</feature>
<keyword evidence="4" id="KW-0808">Transferase</keyword>
<dbReference type="PANTHER" id="PTHR24421:SF10">
    <property type="entry name" value="NITRATE_NITRITE SENSOR PROTEIN NARQ"/>
    <property type="match status" value="1"/>
</dbReference>
<evidence type="ECO:0000256" key="7">
    <source>
        <dbReference type="ARBA" id="ARBA00022840"/>
    </source>
</evidence>
<reference evidence="13 14" key="1">
    <citation type="journal article" date="2014" name="Genome Announc.">
        <title>The Genome Sequence of Bifidobacterium moukalabense DSM 27321 Highlights the Close Phylogenetic Relatedness with the Bifidobacterium dentium Taxon.</title>
        <authorList>
            <person name="Lugli G.A."/>
            <person name="Duranti S."/>
            <person name="Milani C."/>
            <person name="Turroni F."/>
            <person name="Viappiani A."/>
            <person name="Mangifesta M."/>
            <person name="van Sinderen D."/>
            <person name="Ventura M."/>
        </authorList>
    </citation>
    <scope>NUCLEOTIDE SEQUENCE [LARGE SCALE GENOMIC DNA]</scope>
    <source>
        <strain evidence="13 14">DSM 27321</strain>
    </source>
</reference>
<dbReference type="GO" id="GO:0000155">
    <property type="term" value="F:phosphorelay sensor kinase activity"/>
    <property type="evidence" value="ECO:0007669"/>
    <property type="project" value="InterPro"/>
</dbReference>
<proteinExistence type="predicted"/>
<feature type="transmembrane region" description="Helical" evidence="11">
    <location>
        <begin position="677"/>
        <end position="702"/>
    </location>
</feature>
<dbReference type="GO" id="GO:0016020">
    <property type="term" value="C:membrane"/>
    <property type="evidence" value="ECO:0007669"/>
    <property type="project" value="InterPro"/>
</dbReference>
<dbReference type="Gene3D" id="3.30.565.10">
    <property type="entry name" value="Histidine kinase-like ATPase, C-terminal domain"/>
    <property type="match status" value="1"/>
</dbReference>
<dbReference type="SMART" id="SM00387">
    <property type="entry name" value="HATPase_c"/>
    <property type="match status" value="1"/>
</dbReference>
<dbReference type="GO" id="GO:0005524">
    <property type="term" value="F:ATP binding"/>
    <property type="evidence" value="ECO:0007669"/>
    <property type="project" value="UniProtKB-KW"/>
</dbReference>
<sequence length="847" mass="92307">MTRLQRLFSWIRGHVIVADSTITALLALFTFGLGGNILFNPGLLYDFPAPVQTAWSIALLVPFVTRRRWPQVSALAFVALVLLHLLFGPCLLMTDFLAPFMLYSVMLYGNPRNSKAFIVLAFAVGGLTSIIETWTMTVGPILTGGSEQILLADGMVLNSSPSCSTVYSGQGLSQKCTDTLMQYLVMIFAVIALFLVSTVIIAYWQRARLMTVRMMRERNDAIAAREAEERNIAALAERARIARDMHDVVAHTLSIIIVQSDGGRYAGANDPAVARATMETIRHESERALHDMTRLLGVFGGSPHADYADIDALVAQARAVAPDAVITREIIGDARPDALGNQTSVSVYHVVQESLTNIRKYAGPKVTVHITETWGGSTLTVSITDNGRGASAGLDGHTPGYGLTGMRERIETVGGSVTFGPKMGGGFAVCATVPFAANSDGLSARDPSEDAHASASPAAIAGWTDGSATMRPPEYGRSGGTRTIISPKLPTLPTMQMVRDNLRSRPIAQAIDISGQRFNWVERLSQWTQRHYVLVDTVITILLVMMFGSASISLFSYGTGPQDILFRTMIVLELMPLCMRRRFPESCALIIAILSTLQLVIFEPIDLANAVSSMCALHAAVLYGREKAWRWTGLVSILDVLLIGVKVMLSQFGYPSILVFLMRDIIGYVPAQTDWPASGAMFTGMAYTLAVLALCAGVIAMARWTRSSCSNALVLQAREEALIAEQNKQRILAANLERDRISMNIQSEVTATLNSVIDRTVSGLRTLDEAEARGEKPTAESISSAFEAIGRQGREALAHMRQLLGILRETGFSDEDHAEEREGMRLRPAASLDEQMKSGFFRGMFQR</sequence>
<comment type="catalytic activity">
    <reaction evidence="1">
        <text>ATP + protein L-histidine = ADP + protein N-phospho-L-histidine.</text>
        <dbReference type="EC" id="2.7.13.3"/>
    </reaction>
</comment>
<evidence type="ECO:0000313" key="13">
    <source>
        <dbReference type="EMBL" id="ETY71196.1"/>
    </source>
</evidence>
<dbReference type="RefSeq" id="WP_034877346.1">
    <property type="nucleotide sequence ID" value="NZ_AZMV01000007.1"/>
</dbReference>
<keyword evidence="11" id="KW-1133">Transmembrane helix</keyword>
<dbReference type="AlphaFoldDB" id="W4N9M2"/>
<evidence type="ECO:0000256" key="11">
    <source>
        <dbReference type="SAM" id="Phobius"/>
    </source>
</evidence>
<keyword evidence="11" id="KW-0472">Membrane</keyword>
<keyword evidence="8" id="KW-0902">Two-component regulatory system</keyword>
<evidence type="ECO:0000313" key="14">
    <source>
        <dbReference type="Proteomes" id="UP000019155"/>
    </source>
</evidence>
<dbReference type="Proteomes" id="UP000019155">
    <property type="component" value="Unassembled WGS sequence"/>
</dbReference>
<evidence type="ECO:0000256" key="3">
    <source>
        <dbReference type="ARBA" id="ARBA00022553"/>
    </source>
</evidence>
<dbReference type="InterPro" id="IPR055558">
    <property type="entry name" value="DUF7134"/>
</dbReference>
<feature type="domain" description="Histidine kinase/HSP90-like ATPase" evidence="12">
    <location>
        <begin position="342"/>
        <end position="437"/>
    </location>
</feature>
<protein>
    <recommendedName>
        <fullName evidence="2">histidine kinase</fullName>
        <ecNumber evidence="2">2.7.13.3</ecNumber>
    </recommendedName>
</protein>
<accession>W4N9M2</accession>
<keyword evidence="11" id="KW-0812">Transmembrane</keyword>
<evidence type="ECO:0000256" key="6">
    <source>
        <dbReference type="ARBA" id="ARBA00022777"/>
    </source>
</evidence>
<dbReference type="eggNOG" id="COG4585">
    <property type="taxonomic scope" value="Bacteria"/>
</dbReference>
<dbReference type="InterPro" id="IPR003594">
    <property type="entry name" value="HATPase_dom"/>
</dbReference>
<evidence type="ECO:0000256" key="4">
    <source>
        <dbReference type="ARBA" id="ARBA00022679"/>
    </source>
</evidence>
<keyword evidence="5" id="KW-0547">Nucleotide-binding</keyword>
<dbReference type="InterPro" id="IPR011712">
    <property type="entry name" value="Sig_transdc_His_kin_sub3_dim/P"/>
</dbReference>
<dbReference type="Gene3D" id="1.20.5.1930">
    <property type="match status" value="1"/>
</dbReference>
<feature type="transmembrane region" description="Helical" evidence="11">
    <location>
        <begin position="117"/>
        <end position="136"/>
    </location>
</feature>
<gene>
    <name evidence="13" type="ORF">BMOU_2065</name>
</gene>
<dbReference type="InterPro" id="IPR036890">
    <property type="entry name" value="HATPase_C_sf"/>
</dbReference>
<organism evidence="13 14">
    <name type="scientific">Bifidobacterium moukalabense DSM 27321</name>
    <dbReference type="NCBI Taxonomy" id="1435051"/>
    <lineage>
        <taxon>Bacteria</taxon>
        <taxon>Bacillati</taxon>
        <taxon>Actinomycetota</taxon>
        <taxon>Actinomycetes</taxon>
        <taxon>Bifidobacteriales</taxon>
        <taxon>Bifidobacteriaceae</taxon>
        <taxon>Bifidobacterium</taxon>
    </lineage>
</organism>
<evidence type="ECO:0000256" key="9">
    <source>
        <dbReference type="SAM" id="Coils"/>
    </source>
</evidence>